<accession>A0A8H4ZX62</accession>
<proteinExistence type="predicted"/>
<keyword evidence="1" id="KW-0175">Coiled coil</keyword>
<feature type="coiled-coil region" evidence="1">
    <location>
        <begin position="31"/>
        <end position="132"/>
    </location>
</feature>
<reference evidence="2 3" key="1">
    <citation type="journal article" date="2020" name="BMC Genomics">
        <title>Correction to: Identification and distribution of gene clusters required for synthesis of sphingolipid metabolism inhibitors in diverse species of the filamentous fungus Fusarium.</title>
        <authorList>
            <person name="Kim H.S."/>
            <person name="Lohmar J.M."/>
            <person name="Busman M."/>
            <person name="Brown D.W."/>
            <person name="Naumann T.A."/>
            <person name="Divon H.H."/>
            <person name="Lysoe E."/>
            <person name="Uhlig S."/>
            <person name="Proctor R.H."/>
        </authorList>
    </citation>
    <scope>NUCLEOTIDE SEQUENCE [LARGE SCALE GENOMIC DNA]</scope>
    <source>
        <strain evidence="2 3">NRRL 25214</strain>
    </source>
</reference>
<organism evidence="2 3">
    <name type="scientific">Fusarium anthophilum</name>
    <dbReference type="NCBI Taxonomy" id="48485"/>
    <lineage>
        <taxon>Eukaryota</taxon>
        <taxon>Fungi</taxon>
        <taxon>Dikarya</taxon>
        <taxon>Ascomycota</taxon>
        <taxon>Pezizomycotina</taxon>
        <taxon>Sordariomycetes</taxon>
        <taxon>Hypocreomycetidae</taxon>
        <taxon>Hypocreales</taxon>
        <taxon>Nectriaceae</taxon>
        <taxon>Fusarium</taxon>
        <taxon>Fusarium fujikuroi species complex</taxon>
    </lineage>
</organism>
<feature type="coiled-coil region" evidence="1">
    <location>
        <begin position="305"/>
        <end position="332"/>
    </location>
</feature>
<comment type="caution">
    <text evidence="2">The sequence shown here is derived from an EMBL/GenBank/DDBJ whole genome shotgun (WGS) entry which is preliminary data.</text>
</comment>
<protein>
    <submittedName>
        <fullName evidence="2">Uncharacterized protein</fullName>
    </submittedName>
</protein>
<dbReference type="EMBL" id="JABEVY010000030">
    <property type="protein sequence ID" value="KAF5253922.1"/>
    <property type="molecule type" value="Genomic_DNA"/>
</dbReference>
<feature type="coiled-coil region" evidence="1">
    <location>
        <begin position="181"/>
        <end position="271"/>
    </location>
</feature>
<dbReference type="Proteomes" id="UP000573603">
    <property type="component" value="Unassembled WGS sequence"/>
</dbReference>
<evidence type="ECO:0000256" key="1">
    <source>
        <dbReference type="SAM" id="Coils"/>
    </source>
</evidence>
<evidence type="ECO:0000313" key="3">
    <source>
        <dbReference type="Proteomes" id="UP000573603"/>
    </source>
</evidence>
<sequence length="351" mass="41049">MDFNELVASRADLEAAIREIQGKVTDLWHINHQQEEKIKDLQKQNEDQNVKFEATKHKLTRTEVIIRALEGKVRLQKAHLEDLKGESQQQQDEIEALKTQEQSNHLKHTAKVSGLKEEKSVQASKIAQLEKKAKSCEVSGVKANFSFLQSKLIHAEAECKDKITELNTKHMGQQLKMRGCIKELKSQKEDQEVEIETMKDHLRDKENLVAELLAASQTKDSSWETQSQRLALLEAQIEALEVDKRRQESRNEELEMKYSTETFRREKLQKQLKLNEYDVDQVHEIAQSLEFHFNSTYVRFSGDNKLHTKAELEEAYKEAQRLQDKRRALVLARRMRIQEEKDREKNAYSEE</sequence>
<name>A0A8H4ZX62_9HYPO</name>
<dbReference type="AlphaFoldDB" id="A0A8H4ZX62"/>
<gene>
    <name evidence="2" type="ORF">FANTH_1247</name>
</gene>
<keyword evidence="3" id="KW-1185">Reference proteome</keyword>
<evidence type="ECO:0000313" key="2">
    <source>
        <dbReference type="EMBL" id="KAF5253922.1"/>
    </source>
</evidence>